<dbReference type="EMBL" id="ABEU02000025">
    <property type="protein sequence ID" value="PNR27622.1"/>
    <property type="molecule type" value="Genomic_DNA"/>
</dbReference>
<keyword evidence="3" id="KW-1185">Reference proteome</keyword>
<proteinExistence type="predicted"/>
<dbReference type="Gramene" id="Pp3c25_9260V3.2">
    <property type="protein sequence ID" value="PAC:32979664.CDS.1"/>
    <property type="gene ID" value="Pp3c25_9260"/>
</dbReference>
<dbReference type="EnsemblPlants" id="Pp3c25_9260V3.1">
    <property type="protein sequence ID" value="PAC:32979663.CDS.1"/>
    <property type="gene ID" value="Pp3c25_9260"/>
</dbReference>
<evidence type="ECO:0000313" key="1">
    <source>
        <dbReference type="EMBL" id="PNR27622.1"/>
    </source>
</evidence>
<reference evidence="1 3" key="1">
    <citation type="journal article" date="2008" name="Science">
        <title>The Physcomitrella genome reveals evolutionary insights into the conquest of land by plants.</title>
        <authorList>
            <person name="Rensing S."/>
            <person name="Lang D."/>
            <person name="Zimmer A."/>
            <person name="Terry A."/>
            <person name="Salamov A."/>
            <person name="Shapiro H."/>
            <person name="Nishiyama T."/>
            <person name="Perroud P.-F."/>
            <person name="Lindquist E."/>
            <person name="Kamisugi Y."/>
            <person name="Tanahashi T."/>
            <person name="Sakakibara K."/>
            <person name="Fujita T."/>
            <person name="Oishi K."/>
            <person name="Shin-I T."/>
            <person name="Kuroki Y."/>
            <person name="Toyoda A."/>
            <person name="Suzuki Y."/>
            <person name="Hashimoto A."/>
            <person name="Yamaguchi K."/>
            <person name="Sugano A."/>
            <person name="Kohara Y."/>
            <person name="Fujiyama A."/>
            <person name="Anterola A."/>
            <person name="Aoki S."/>
            <person name="Ashton N."/>
            <person name="Barbazuk W.B."/>
            <person name="Barker E."/>
            <person name="Bennetzen J."/>
            <person name="Bezanilla M."/>
            <person name="Blankenship R."/>
            <person name="Cho S.H."/>
            <person name="Dutcher S."/>
            <person name="Estelle M."/>
            <person name="Fawcett J.A."/>
            <person name="Gundlach H."/>
            <person name="Hanada K."/>
            <person name="Heyl A."/>
            <person name="Hicks K.A."/>
            <person name="Hugh J."/>
            <person name="Lohr M."/>
            <person name="Mayer K."/>
            <person name="Melkozernov A."/>
            <person name="Murata T."/>
            <person name="Nelson D."/>
            <person name="Pils B."/>
            <person name="Prigge M."/>
            <person name="Reiss B."/>
            <person name="Renner T."/>
            <person name="Rombauts S."/>
            <person name="Rushton P."/>
            <person name="Sanderfoot A."/>
            <person name="Schween G."/>
            <person name="Shiu S.-H."/>
            <person name="Stueber K."/>
            <person name="Theodoulou F.L."/>
            <person name="Tu H."/>
            <person name="Van de Peer Y."/>
            <person name="Verrier P.J."/>
            <person name="Waters E."/>
            <person name="Wood A."/>
            <person name="Yang L."/>
            <person name="Cove D."/>
            <person name="Cuming A."/>
            <person name="Hasebe M."/>
            <person name="Lucas S."/>
            <person name="Mishler D.B."/>
            <person name="Reski R."/>
            <person name="Grigoriev I."/>
            <person name="Quatrano R.S."/>
            <person name="Boore J.L."/>
        </authorList>
    </citation>
    <scope>NUCLEOTIDE SEQUENCE [LARGE SCALE GENOMIC DNA]</scope>
    <source>
        <strain evidence="2 3">cv. Gransden 2004</strain>
    </source>
</reference>
<dbReference type="PaxDb" id="3218-PP1S50_60V6.1"/>
<gene>
    <name evidence="1" type="ORF">PHYPA_029774</name>
</gene>
<protein>
    <submittedName>
        <fullName evidence="1 2">Uncharacterized protein</fullName>
    </submittedName>
</protein>
<dbReference type="Proteomes" id="UP000006727">
    <property type="component" value="Chromosome 25"/>
</dbReference>
<reference evidence="1 3" key="2">
    <citation type="journal article" date="2018" name="Plant J.">
        <title>The Physcomitrella patens chromosome-scale assembly reveals moss genome structure and evolution.</title>
        <authorList>
            <person name="Lang D."/>
            <person name="Ullrich K.K."/>
            <person name="Murat F."/>
            <person name="Fuchs J."/>
            <person name="Jenkins J."/>
            <person name="Haas F.B."/>
            <person name="Piednoel M."/>
            <person name="Gundlach H."/>
            <person name="Van Bel M."/>
            <person name="Meyberg R."/>
            <person name="Vives C."/>
            <person name="Morata J."/>
            <person name="Symeonidi A."/>
            <person name="Hiss M."/>
            <person name="Muchero W."/>
            <person name="Kamisugi Y."/>
            <person name="Saleh O."/>
            <person name="Blanc G."/>
            <person name="Decker E.L."/>
            <person name="van Gessel N."/>
            <person name="Grimwood J."/>
            <person name="Hayes R.D."/>
            <person name="Graham S.W."/>
            <person name="Gunter L.E."/>
            <person name="McDaniel S.F."/>
            <person name="Hoernstein S.N.W."/>
            <person name="Larsson A."/>
            <person name="Li F.W."/>
            <person name="Perroud P.F."/>
            <person name="Phillips J."/>
            <person name="Ranjan P."/>
            <person name="Rokshar D.S."/>
            <person name="Rothfels C.J."/>
            <person name="Schneider L."/>
            <person name="Shu S."/>
            <person name="Stevenson D.W."/>
            <person name="Thummler F."/>
            <person name="Tillich M."/>
            <person name="Villarreal Aguilar J.C."/>
            <person name="Widiez T."/>
            <person name="Wong G.K."/>
            <person name="Wymore A."/>
            <person name="Zhang Y."/>
            <person name="Zimmer A.D."/>
            <person name="Quatrano R.S."/>
            <person name="Mayer K.F.X."/>
            <person name="Goodstein D."/>
            <person name="Casacuberta J.M."/>
            <person name="Vandepoele K."/>
            <person name="Reski R."/>
            <person name="Cuming A.C."/>
            <person name="Tuskan G.A."/>
            <person name="Maumus F."/>
            <person name="Salse J."/>
            <person name="Schmutz J."/>
            <person name="Rensing S.A."/>
        </authorList>
    </citation>
    <scope>NUCLEOTIDE SEQUENCE [LARGE SCALE GENOMIC DNA]</scope>
    <source>
        <strain evidence="2 3">cv. Gransden 2004</strain>
    </source>
</reference>
<name>A0A2K1IEC5_PHYPA</name>
<dbReference type="EnsemblPlants" id="Pp3c25_9260V3.2">
    <property type="protein sequence ID" value="PAC:32979664.CDS.1"/>
    <property type="gene ID" value="Pp3c25_9260"/>
</dbReference>
<dbReference type="InParanoid" id="A0A2K1IEC5"/>
<dbReference type="AlphaFoldDB" id="A0A2K1IEC5"/>
<organism evidence="1">
    <name type="scientific">Physcomitrium patens</name>
    <name type="common">Spreading-leaved earth moss</name>
    <name type="synonym">Physcomitrella patens</name>
    <dbReference type="NCBI Taxonomy" id="3218"/>
    <lineage>
        <taxon>Eukaryota</taxon>
        <taxon>Viridiplantae</taxon>
        <taxon>Streptophyta</taxon>
        <taxon>Embryophyta</taxon>
        <taxon>Bryophyta</taxon>
        <taxon>Bryophytina</taxon>
        <taxon>Bryopsida</taxon>
        <taxon>Funariidae</taxon>
        <taxon>Funariales</taxon>
        <taxon>Funariaceae</taxon>
        <taxon>Physcomitrium</taxon>
    </lineage>
</organism>
<accession>A0A2K1IEC5</accession>
<dbReference type="Gramene" id="Pp3c25_9260V3.1">
    <property type="protein sequence ID" value="PAC:32979663.CDS.1"/>
    <property type="gene ID" value="Pp3c25_9260"/>
</dbReference>
<evidence type="ECO:0000313" key="2">
    <source>
        <dbReference type="EnsemblPlants" id="PAC:32979663.CDS.1"/>
    </source>
</evidence>
<reference evidence="2" key="3">
    <citation type="submission" date="2020-12" db="UniProtKB">
        <authorList>
            <consortium name="EnsemblPlants"/>
        </authorList>
    </citation>
    <scope>IDENTIFICATION</scope>
</reference>
<evidence type="ECO:0000313" key="3">
    <source>
        <dbReference type="Proteomes" id="UP000006727"/>
    </source>
</evidence>
<sequence>MLATACDCGDVGSDDGGLKVLLLMGLQCRPSQGTGKTWAAQDLTARSVSAPFPETLHVGLCELSERAYGRAVSRFCGSCWMCVVQLVCASTGC</sequence>